<dbReference type="EMBL" id="JAUKPO010000016">
    <property type="protein sequence ID" value="MDO1449104.1"/>
    <property type="molecule type" value="Genomic_DNA"/>
</dbReference>
<keyword evidence="3" id="KW-1185">Reference proteome</keyword>
<name>A0ABT8RAS3_9BACT</name>
<dbReference type="PANTHER" id="PTHR43792">
    <property type="entry name" value="GNAT FAMILY, PUTATIVE (AFU_ORTHOLOGUE AFUA_3G00765)-RELATED-RELATED"/>
    <property type="match status" value="1"/>
</dbReference>
<protein>
    <submittedName>
        <fullName evidence="2">GNAT family protein</fullName>
        <ecNumber evidence="2">2.-.-.-</ecNumber>
    </submittedName>
</protein>
<evidence type="ECO:0000259" key="1">
    <source>
        <dbReference type="PROSITE" id="PS51186"/>
    </source>
</evidence>
<dbReference type="PANTHER" id="PTHR43792:SF9">
    <property type="entry name" value="RIBOSOMAL-PROTEIN-ALANINE ACETYLTRANSFERASE"/>
    <property type="match status" value="1"/>
</dbReference>
<sequence>MFPTLQTPRFALRQIVDTDKEKVFEGLSDPQVIQYYGVSYQSLQEVQRQLDWYDSLLMKQTGIWWGICSLTNQQTLIGACGFNDWKKEHKRTEMGYWLLPHYWHSGVMSECIPVIIDYAFTQLQIHRIEAIVETENHRSCRLLEKLHFNFEGTHKECEIKNGQYIDLRYYALLNPRN</sequence>
<proteinExistence type="predicted"/>
<dbReference type="SUPFAM" id="SSF55729">
    <property type="entry name" value="Acyl-CoA N-acyltransferases (Nat)"/>
    <property type="match status" value="1"/>
</dbReference>
<evidence type="ECO:0000313" key="3">
    <source>
        <dbReference type="Proteomes" id="UP001168528"/>
    </source>
</evidence>
<dbReference type="RefSeq" id="WP_302039905.1">
    <property type="nucleotide sequence ID" value="NZ_JAUKPO010000016.1"/>
</dbReference>
<keyword evidence="2" id="KW-0808">Transferase</keyword>
<dbReference type="Proteomes" id="UP001168528">
    <property type="component" value="Unassembled WGS sequence"/>
</dbReference>
<dbReference type="InterPro" id="IPR000182">
    <property type="entry name" value="GNAT_dom"/>
</dbReference>
<dbReference type="EC" id="2.-.-.-" evidence="2"/>
<comment type="caution">
    <text evidence="2">The sequence shown here is derived from an EMBL/GenBank/DDBJ whole genome shotgun (WGS) entry which is preliminary data.</text>
</comment>
<feature type="domain" description="N-acetyltransferase" evidence="1">
    <location>
        <begin position="10"/>
        <end position="174"/>
    </location>
</feature>
<dbReference type="GO" id="GO:0016740">
    <property type="term" value="F:transferase activity"/>
    <property type="evidence" value="ECO:0007669"/>
    <property type="project" value="UniProtKB-KW"/>
</dbReference>
<organism evidence="2 3">
    <name type="scientific">Rhodocytophaga aerolata</name>
    <dbReference type="NCBI Taxonomy" id="455078"/>
    <lineage>
        <taxon>Bacteria</taxon>
        <taxon>Pseudomonadati</taxon>
        <taxon>Bacteroidota</taxon>
        <taxon>Cytophagia</taxon>
        <taxon>Cytophagales</taxon>
        <taxon>Rhodocytophagaceae</taxon>
        <taxon>Rhodocytophaga</taxon>
    </lineage>
</organism>
<dbReference type="InterPro" id="IPR051531">
    <property type="entry name" value="N-acetyltransferase"/>
</dbReference>
<dbReference type="Pfam" id="PF13302">
    <property type="entry name" value="Acetyltransf_3"/>
    <property type="match status" value="1"/>
</dbReference>
<dbReference type="Gene3D" id="3.40.630.30">
    <property type="match status" value="1"/>
</dbReference>
<reference evidence="2" key="1">
    <citation type="submission" date="2023-07" db="EMBL/GenBank/DDBJ databases">
        <title>The genome sequence of Rhodocytophaga aerolata KACC 12507.</title>
        <authorList>
            <person name="Zhang X."/>
        </authorList>
    </citation>
    <scope>NUCLEOTIDE SEQUENCE</scope>
    <source>
        <strain evidence="2">KACC 12507</strain>
    </source>
</reference>
<accession>A0ABT8RAS3</accession>
<gene>
    <name evidence="2" type="ORF">Q0590_22700</name>
</gene>
<dbReference type="PROSITE" id="PS51186">
    <property type="entry name" value="GNAT"/>
    <property type="match status" value="1"/>
</dbReference>
<dbReference type="InterPro" id="IPR016181">
    <property type="entry name" value="Acyl_CoA_acyltransferase"/>
</dbReference>
<evidence type="ECO:0000313" key="2">
    <source>
        <dbReference type="EMBL" id="MDO1449104.1"/>
    </source>
</evidence>